<organism evidence="1">
    <name type="scientific">Oryza glumipatula</name>
    <dbReference type="NCBI Taxonomy" id="40148"/>
    <lineage>
        <taxon>Eukaryota</taxon>
        <taxon>Viridiplantae</taxon>
        <taxon>Streptophyta</taxon>
        <taxon>Embryophyta</taxon>
        <taxon>Tracheophyta</taxon>
        <taxon>Spermatophyta</taxon>
        <taxon>Magnoliopsida</taxon>
        <taxon>Liliopsida</taxon>
        <taxon>Poales</taxon>
        <taxon>Poaceae</taxon>
        <taxon>BOP clade</taxon>
        <taxon>Oryzoideae</taxon>
        <taxon>Oryzeae</taxon>
        <taxon>Oryzinae</taxon>
        <taxon>Oryza</taxon>
    </lineage>
</organism>
<reference evidence="1" key="1">
    <citation type="submission" date="2015-04" db="UniProtKB">
        <authorList>
            <consortium name="EnsemblPlants"/>
        </authorList>
    </citation>
    <scope>IDENTIFICATION</scope>
</reference>
<dbReference type="Proteomes" id="UP000026961">
    <property type="component" value="Chromosome 9"/>
</dbReference>
<protein>
    <submittedName>
        <fullName evidence="1">Uncharacterized protein</fullName>
    </submittedName>
</protein>
<sequence>MAYTELVRRHEPNRKPHRAYDSLGVHMKIKAHNPFTANRQAQVATHMALQHRRIDPNSVIACSVAATRMRRDCRSKFHAAVTGEVTIQLATLSGSGDGPRL</sequence>
<name>A0A0E0B3A5_9ORYZ</name>
<reference evidence="1" key="2">
    <citation type="submission" date="2018-05" db="EMBL/GenBank/DDBJ databases">
        <title>OgluRS3 (Oryza glumaepatula Reference Sequence Version 3).</title>
        <authorList>
            <person name="Zhang J."/>
            <person name="Kudrna D."/>
            <person name="Lee S."/>
            <person name="Talag J."/>
            <person name="Welchert J."/>
            <person name="Wing R.A."/>
        </authorList>
    </citation>
    <scope>NUCLEOTIDE SEQUENCE [LARGE SCALE GENOMIC DNA]</scope>
</reference>
<dbReference type="Gramene" id="OGLUM09G11560.1">
    <property type="protein sequence ID" value="OGLUM09G11560.1"/>
    <property type="gene ID" value="OGLUM09G11560"/>
</dbReference>
<proteinExistence type="predicted"/>
<keyword evidence="2" id="KW-1185">Reference proteome</keyword>
<evidence type="ECO:0000313" key="2">
    <source>
        <dbReference type="Proteomes" id="UP000026961"/>
    </source>
</evidence>
<accession>A0A0E0B3A5</accession>
<dbReference type="AlphaFoldDB" id="A0A0E0B3A5"/>
<dbReference type="EnsemblPlants" id="OGLUM09G11560.1">
    <property type="protein sequence ID" value="OGLUM09G11560.1"/>
    <property type="gene ID" value="OGLUM09G11560"/>
</dbReference>
<evidence type="ECO:0000313" key="1">
    <source>
        <dbReference type="EnsemblPlants" id="OGLUM09G11560.1"/>
    </source>
</evidence>
<dbReference type="HOGENOM" id="CLU_2296099_0_0_1"/>